<dbReference type="EMBL" id="JABFAF010000005">
    <property type="protein sequence ID" value="MBA0856353.1"/>
    <property type="molecule type" value="Genomic_DNA"/>
</dbReference>
<dbReference type="AlphaFoldDB" id="A0A7J9LCH0"/>
<dbReference type="Proteomes" id="UP000593576">
    <property type="component" value="Unassembled WGS sequence"/>
</dbReference>
<evidence type="ECO:0000313" key="3">
    <source>
        <dbReference type="Proteomes" id="UP000593576"/>
    </source>
</evidence>
<dbReference type="PANTHER" id="PTHR47074">
    <property type="entry name" value="BNAC02G40300D PROTEIN"/>
    <property type="match status" value="1"/>
</dbReference>
<dbReference type="GO" id="GO:0004523">
    <property type="term" value="F:RNA-DNA hybrid ribonuclease activity"/>
    <property type="evidence" value="ECO:0007669"/>
    <property type="project" value="InterPro"/>
</dbReference>
<gene>
    <name evidence="2" type="ORF">Goshw_027133</name>
</gene>
<dbReference type="InterPro" id="IPR052929">
    <property type="entry name" value="RNase_H-like_EbsB-rel"/>
</dbReference>
<evidence type="ECO:0000313" key="2">
    <source>
        <dbReference type="EMBL" id="MBA0856353.1"/>
    </source>
</evidence>
<proteinExistence type="predicted"/>
<comment type="caution">
    <text evidence="2">The sequence shown here is derived from an EMBL/GenBank/DDBJ whole genome shotgun (WGS) entry which is preliminary data.</text>
</comment>
<dbReference type="GO" id="GO:0003676">
    <property type="term" value="F:nucleic acid binding"/>
    <property type="evidence" value="ECO:0007669"/>
    <property type="project" value="InterPro"/>
</dbReference>
<sequence length="308" mass="35051">MLNPHESSVRDLWLVDEKCWDIDQVYKLYRKYWGDRIRILPIRNEGQSDRIVWFHNPHHCFTSKSAYSWVLLKELGLGSHSVVHGLLPTDVKIVSIRNGFDQGCPSYEVVAETLIHALKGYPILFEDSRNNFVFKGKEGKAQILWERASNLSKDFHICNILNEHLLSQNEAIKKWEKPPKGVFKINFDASINVNRMGYGVIIRDDDGFVLGGGGGFIDKRVSVHEAVCITFERSINLACQLNVIGDMLFETDHASLVNKMHNNGMDVTIIGARIKECKDAFNNFKSADLIWTNLSCNNIADLICTKIV</sequence>
<organism evidence="2 3">
    <name type="scientific">Gossypium schwendimanii</name>
    <name type="common">Cotton</name>
    <dbReference type="NCBI Taxonomy" id="34291"/>
    <lineage>
        <taxon>Eukaryota</taxon>
        <taxon>Viridiplantae</taxon>
        <taxon>Streptophyta</taxon>
        <taxon>Embryophyta</taxon>
        <taxon>Tracheophyta</taxon>
        <taxon>Spermatophyta</taxon>
        <taxon>Magnoliopsida</taxon>
        <taxon>eudicotyledons</taxon>
        <taxon>Gunneridae</taxon>
        <taxon>Pentapetalae</taxon>
        <taxon>rosids</taxon>
        <taxon>malvids</taxon>
        <taxon>Malvales</taxon>
        <taxon>Malvaceae</taxon>
        <taxon>Malvoideae</taxon>
        <taxon>Gossypium</taxon>
    </lineage>
</organism>
<accession>A0A7J9LCH0</accession>
<feature type="domain" description="RNase H type-1" evidence="1">
    <location>
        <begin position="186"/>
        <end position="305"/>
    </location>
</feature>
<evidence type="ECO:0000259" key="1">
    <source>
        <dbReference type="Pfam" id="PF13456"/>
    </source>
</evidence>
<keyword evidence="3" id="KW-1185">Reference proteome</keyword>
<dbReference type="InterPro" id="IPR002156">
    <property type="entry name" value="RNaseH_domain"/>
</dbReference>
<dbReference type="OrthoDB" id="988822at2759"/>
<protein>
    <recommendedName>
        <fullName evidence="1">RNase H type-1 domain-containing protein</fullName>
    </recommendedName>
</protein>
<reference evidence="2 3" key="1">
    <citation type="journal article" date="2019" name="Genome Biol. Evol.">
        <title>Insights into the evolution of the New World diploid cottons (Gossypium, subgenus Houzingenia) based on genome sequencing.</title>
        <authorList>
            <person name="Grover C.E."/>
            <person name="Arick M.A. 2nd"/>
            <person name="Thrash A."/>
            <person name="Conover J.L."/>
            <person name="Sanders W.S."/>
            <person name="Peterson D.G."/>
            <person name="Frelichowski J.E."/>
            <person name="Scheffler J.A."/>
            <person name="Scheffler B.E."/>
            <person name="Wendel J.F."/>
        </authorList>
    </citation>
    <scope>NUCLEOTIDE SEQUENCE [LARGE SCALE GENOMIC DNA]</scope>
    <source>
        <strain evidence="2">1</strain>
        <tissue evidence="2">Leaf</tissue>
    </source>
</reference>
<dbReference type="Pfam" id="PF13456">
    <property type="entry name" value="RVT_3"/>
    <property type="match status" value="1"/>
</dbReference>
<name>A0A7J9LCH0_GOSSC</name>
<dbReference type="PANTHER" id="PTHR47074:SF48">
    <property type="entry name" value="POLYNUCLEOTIDYL TRANSFERASE, RIBONUCLEASE H-LIKE SUPERFAMILY PROTEIN"/>
    <property type="match status" value="1"/>
</dbReference>